<evidence type="ECO:0000259" key="5">
    <source>
        <dbReference type="PROSITE" id="PS50878"/>
    </source>
</evidence>
<dbReference type="GeneTree" id="ENSGT00940000163417"/>
<dbReference type="Gene3D" id="3.30.70.270">
    <property type="match status" value="2"/>
</dbReference>
<dbReference type="GO" id="GO:0004523">
    <property type="term" value="F:RNA-DNA hybrid ribonuclease activity"/>
    <property type="evidence" value="ECO:0007669"/>
    <property type="project" value="UniProtKB-EC"/>
</dbReference>
<dbReference type="SUPFAM" id="SSF56672">
    <property type="entry name" value="DNA/RNA polymerases"/>
    <property type="match status" value="1"/>
</dbReference>
<dbReference type="InterPro" id="IPR001969">
    <property type="entry name" value="Aspartic_peptidase_AS"/>
</dbReference>
<dbReference type="PROSITE" id="PS50878">
    <property type="entry name" value="RT_POL"/>
    <property type="match status" value="1"/>
</dbReference>
<dbReference type="InterPro" id="IPR051320">
    <property type="entry name" value="Viral_Replic_Matur_Polypro"/>
</dbReference>
<dbReference type="PANTHER" id="PTHR33064:SF29">
    <property type="entry name" value="PEPTIDASE A2 DOMAIN-CONTAINING PROTEIN-RELATED"/>
    <property type="match status" value="1"/>
</dbReference>
<dbReference type="PANTHER" id="PTHR33064">
    <property type="entry name" value="POL PROTEIN"/>
    <property type="match status" value="1"/>
</dbReference>
<proteinExistence type="inferred from homology"/>
<dbReference type="InterPro" id="IPR043128">
    <property type="entry name" value="Rev_trsase/Diguanyl_cyclase"/>
</dbReference>
<dbReference type="Ensembl" id="ENSTMTT00000016735.1">
    <property type="protein sequence ID" value="ENSTMTP00000016163.1"/>
    <property type="gene ID" value="ENSTMTG00000011811.1"/>
</dbReference>
<feature type="domain" description="Reverse transcriptase" evidence="5">
    <location>
        <begin position="206"/>
        <end position="390"/>
    </location>
</feature>
<sequence>MNPLIPINQEGPYVNCKIAGQSVTCLVDTGASRSALRSSEFPSVPLSTLSVNAVGISNQPVSHPVTKPLEVSLGPLANKHAFLLSPSSPVNLLGRDLLCKLGCTIYCTPDGVFLQVPDKNTNLVLATLLIEEPAKLPTTLSPDLVHLLSQVPPHLWSRHANEVGQIRTAEPVKIFVDPSKALPRVPQYPLRPEAEEGIAPVMESLLQQGIIVATTSSCNTPIFPVKKPGKNTYRFVQDLRAINAVVLPSFPVVPNPATILSCIPPSATHFTVVDLCSAFFSIPIHPDSQYLFAFTYKGRQYTWTRLPQGYTESPSLFSQILKKDLDDVVFPGKSVLIQYVDDLLLASLSFESCKVDTLILLTALAAKGHKASREKLQLCQTRVHYLGHDISPGTRHLSDSRISAILNMPRPGTISQMRTFLGMTGYCRQWILGYATVIKPLQDLTKSDT</sequence>
<evidence type="ECO:0000313" key="7">
    <source>
        <dbReference type="Proteomes" id="UP000472274"/>
    </source>
</evidence>
<dbReference type="InterPro" id="IPR001995">
    <property type="entry name" value="Peptidase_A2_cat"/>
</dbReference>
<dbReference type="Proteomes" id="UP000472274">
    <property type="component" value="Unplaced"/>
</dbReference>
<dbReference type="InterPro" id="IPR021109">
    <property type="entry name" value="Peptidase_aspartic_dom_sf"/>
</dbReference>
<comment type="similarity">
    <text evidence="1">Belongs to the beta type-B retroviral polymerase family. HERV class-II K(HML-2) pol subfamily.</text>
</comment>
<dbReference type="Gene3D" id="3.10.10.10">
    <property type="entry name" value="HIV Type 1 Reverse Transcriptase, subunit A, domain 1"/>
    <property type="match status" value="1"/>
</dbReference>
<organism evidence="6 7">
    <name type="scientific">Terrapene triunguis</name>
    <name type="common">Three-toed box turtle</name>
    <dbReference type="NCBI Taxonomy" id="2587831"/>
    <lineage>
        <taxon>Eukaryota</taxon>
        <taxon>Metazoa</taxon>
        <taxon>Chordata</taxon>
        <taxon>Craniata</taxon>
        <taxon>Vertebrata</taxon>
        <taxon>Euteleostomi</taxon>
        <taxon>Archelosauria</taxon>
        <taxon>Testudinata</taxon>
        <taxon>Testudines</taxon>
        <taxon>Cryptodira</taxon>
        <taxon>Durocryptodira</taxon>
        <taxon>Testudinoidea</taxon>
        <taxon>Emydidae</taxon>
        <taxon>Terrapene</taxon>
    </lineage>
</organism>
<dbReference type="SUPFAM" id="SSF50630">
    <property type="entry name" value="Acid proteases"/>
    <property type="match status" value="1"/>
</dbReference>
<dbReference type="Pfam" id="PF00077">
    <property type="entry name" value="RVP"/>
    <property type="match status" value="1"/>
</dbReference>
<dbReference type="InterPro" id="IPR018061">
    <property type="entry name" value="Retropepsins"/>
</dbReference>
<evidence type="ECO:0000256" key="2">
    <source>
        <dbReference type="ARBA" id="ARBA00012180"/>
    </source>
</evidence>
<dbReference type="AlphaFoldDB" id="A0A674J6H0"/>
<evidence type="ECO:0000259" key="4">
    <source>
        <dbReference type="PROSITE" id="PS50175"/>
    </source>
</evidence>
<dbReference type="Pfam" id="PF00078">
    <property type="entry name" value="RVT_1"/>
    <property type="match status" value="1"/>
</dbReference>
<name>A0A674J6H0_9SAUR</name>
<dbReference type="PROSITE" id="PS00141">
    <property type="entry name" value="ASP_PROTEASE"/>
    <property type="match status" value="1"/>
</dbReference>
<dbReference type="GO" id="GO:0006508">
    <property type="term" value="P:proteolysis"/>
    <property type="evidence" value="ECO:0007669"/>
    <property type="project" value="InterPro"/>
</dbReference>
<evidence type="ECO:0000313" key="6">
    <source>
        <dbReference type="Ensembl" id="ENSTMTP00000016163.1"/>
    </source>
</evidence>
<reference evidence="6" key="2">
    <citation type="submission" date="2025-09" db="UniProtKB">
        <authorList>
            <consortium name="Ensembl"/>
        </authorList>
    </citation>
    <scope>IDENTIFICATION</scope>
</reference>
<dbReference type="PROSITE" id="PS50175">
    <property type="entry name" value="ASP_PROT_RETROV"/>
    <property type="match status" value="1"/>
</dbReference>
<dbReference type="InParanoid" id="A0A674J6H0"/>
<feature type="domain" description="Peptidase A2" evidence="4">
    <location>
        <begin position="23"/>
        <end position="97"/>
    </location>
</feature>
<evidence type="ECO:0000256" key="1">
    <source>
        <dbReference type="ARBA" id="ARBA00010879"/>
    </source>
</evidence>
<dbReference type="GO" id="GO:0004190">
    <property type="term" value="F:aspartic-type endopeptidase activity"/>
    <property type="evidence" value="ECO:0007669"/>
    <property type="project" value="InterPro"/>
</dbReference>
<keyword evidence="3" id="KW-0378">Hydrolase</keyword>
<dbReference type="InterPro" id="IPR043502">
    <property type="entry name" value="DNA/RNA_pol_sf"/>
</dbReference>
<accession>A0A674J6H0</accession>
<keyword evidence="7" id="KW-1185">Reference proteome</keyword>
<dbReference type="InterPro" id="IPR000477">
    <property type="entry name" value="RT_dom"/>
</dbReference>
<reference evidence="6" key="1">
    <citation type="submission" date="2025-08" db="UniProtKB">
        <authorList>
            <consortium name="Ensembl"/>
        </authorList>
    </citation>
    <scope>IDENTIFICATION</scope>
</reference>
<dbReference type="Gene3D" id="2.40.70.10">
    <property type="entry name" value="Acid Proteases"/>
    <property type="match status" value="1"/>
</dbReference>
<dbReference type="EC" id="3.1.26.4" evidence="2"/>
<evidence type="ECO:0000256" key="3">
    <source>
        <dbReference type="ARBA" id="ARBA00022801"/>
    </source>
</evidence>
<protein>
    <recommendedName>
        <fullName evidence="2">ribonuclease H</fullName>
        <ecNumber evidence="2">3.1.26.4</ecNumber>
    </recommendedName>
</protein>